<dbReference type="InterPro" id="IPR000595">
    <property type="entry name" value="cNMP-bd_dom"/>
</dbReference>
<name>A0A380TES2_9ZZZZ</name>
<dbReference type="InterPro" id="IPR018490">
    <property type="entry name" value="cNMP-bd_dom_sf"/>
</dbReference>
<dbReference type="Pfam" id="PF00027">
    <property type="entry name" value="cNMP_binding"/>
    <property type="match status" value="1"/>
</dbReference>
<reference evidence="2" key="1">
    <citation type="submission" date="2018-07" db="EMBL/GenBank/DDBJ databases">
        <authorList>
            <person name="Quirk P.G."/>
            <person name="Krulwich T.A."/>
        </authorList>
    </citation>
    <scope>NUCLEOTIDE SEQUENCE</scope>
</reference>
<dbReference type="EMBL" id="UIDG01000173">
    <property type="protein sequence ID" value="SUS06221.1"/>
    <property type="molecule type" value="Genomic_DNA"/>
</dbReference>
<organism evidence="2">
    <name type="scientific">metagenome</name>
    <dbReference type="NCBI Taxonomy" id="256318"/>
    <lineage>
        <taxon>unclassified sequences</taxon>
        <taxon>metagenomes</taxon>
    </lineage>
</organism>
<dbReference type="InterPro" id="IPR014710">
    <property type="entry name" value="RmlC-like_jellyroll"/>
</dbReference>
<dbReference type="CDD" id="cd00038">
    <property type="entry name" value="CAP_ED"/>
    <property type="match status" value="1"/>
</dbReference>
<evidence type="ECO:0000259" key="1">
    <source>
        <dbReference type="PROSITE" id="PS50042"/>
    </source>
</evidence>
<protein>
    <submittedName>
        <fullName evidence="2">Cyclic nucleotide-binding domain-containing protein</fullName>
    </submittedName>
</protein>
<dbReference type="AlphaFoldDB" id="A0A380TES2"/>
<feature type="domain" description="Cyclic nucleotide-binding" evidence="1">
    <location>
        <begin position="16"/>
        <end position="117"/>
    </location>
</feature>
<evidence type="ECO:0000313" key="2">
    <source>
        <dbReference type="EMBL" id="SUS06221.1"/>
    </source>
</evidence>
<dbReference type="PROSITE" id="PS50042">
    <property type="entry name" value="CNMP_BINDING_3"/>
    <property type="match status" value="1"/>
</dbReference>
<dbReference type="SUPFAM" id="SSF51206">
    <property type="entry name" value="cAMP-binding domain-like"/>
    <property type="match status" value="1"/>
</dbReference>
<proteinExistence type="predicted"/>
<gene>
    <name evidence="2" type="ORF">DF3PB_2540005</name>
</gene>
<accession>A0A380TES2</accession>
<sequence length="163" mass="18154">MQIIDAIGRSLQQVPVFADLSADYHQLVAGCGALSVFQSGETIYREGAAADSFYVIRRGRVRLEAHVPGRPPCIVDSLGANDPLGWSWLVPPYRLQFDAKALELTRLIRFDAACLRRKMADDPRFACAIYERLVPVIVGRLAEARRQLMDLSGQPAGRSQAWR</sequence>
<dbReference type="Gene3D" id="2.60.120.10">
    <property type="entry name" value="Jelly Rolls"/>
    <property type="match status" value="1"/>
</dbReference>
<dbReference type="SMART" id="SM00100">
    <property type="entry name" value="cNMP"/>
    <property type="match status" value="1"/>
</dbReference>